<protein>
    <submittedName>
        <fullName evidence="1">Dna polymerase i</fullName>
    </submittedName>
</protein>
<dbReference type="PaxDb" id="67767-A0A0J7JXU8"/>
<dbReference type="Proteomes" id="UP000036403">
    <property type="component" value="Unassembled WGS sequence"/>
</dbReference>
<dbReference type="EMBL" id="LBMM01022573">
    <property type="protein sequence ID" value="KMQ82869.1"/>
    <property type="molecule type" value="Genomic_DNA"/>
</dbReference>
<dbReference type="AlphaFoldDB" id="A0A0J7JXU8"/>
<accession>A0A0J7JXU8</accession>
<proteinExistence type="predicted"/>
<evidence type="ECO:0000313" key="1">
    <source>
        <dbReference type="EMBL" id="KMQ82869.1"/>
    </source>
</evidence>
<organism evidence="1 2">
    <name type="scientific">Lasius niger</name>
    <name type="common">Black garden ant</name>
    <dbReference type="NCBI Taxonomy" id="67767"/>
    <lineage>
        <taxon>Eukaryota</taxon>
        <taxon>Metazoa</taxon>
        <taxon>Ecdysozoa</taxon>
        <taxon>Arthropoda</taxon>
        <taxon>Hexapoda</taxon>
        <taxon>Insecta</taxon>
        <taxon>Pterygota</taxon>
        <taxon>Neoptera</taxon>
        <taxon>Endopterygota</taxon>
        <taxon>Hymenoptera</taxon>
        <taxon>Apocrita</taxon>
        <taxon>Aculeata</taxon>
        <taxon>Formicoidea</taxon>
        <taxon>Formicidae</taxon>
        <taxon>Formicinae</taxon>
        <taxon>Lasius</taxon>
        <taxon>Lasius</taxon>
    </lineage>
</organism>
<name>A0A0J7JXU8_LASNI</name>
<sequence length="151" mass="18098">MFRHYAHEIYLSPDEPNHVFYKKLTALSPEGLRSQLDRFARYAELADVVRFQNAAFEHRSYNISITYNEKYGFHTTSCPWSNPALTEEMARVIFCHCNCRRDIQFPDRFFERVRRERFDRCANCGHNINEHYYEDTRETEDPSKPNQTTTT</sequence>
<gene>
    <name evidence="1" type="ORF">RF55_21624</name>
</gene>
<evidence type="ECO:0000313" key="2">
    <source>
        <dbReference type="Proteomes" id="UP000036403"/>
    </source>
</evidence>
<keyword evidence="2" id="KW-1185">Reference proteome</keyword>
<comment type="caution">
    <text evidence="1">The sequence shown here is derived from an EMBL/GenBank/DDBJ whole genome shotgun (WGS) entry which is preliminary data.</text>
</comment>
<reference evidence="1 2" key="1">
    <citation type="submission" date="2015-04" db="EMBL/GenBank/DDBJ databases">
        <title>Lasius niger genome sequencing.</title>
        <authorList>
            <person name="Konorov E.A."/>
            <person name="Nikitin M.A."/>
            <person name="Kirill M.V."/>
            <person name="Chang P."/>
        </authorList>
    </citation>
    <scope>NUCLEOTIDE SEQUENCE [LARGE SCALE GENOMIC DNA]</scope>
    <source>
        <tissue evidence="1">Whole</tissue>
    </source>
</reference>